<evidence type="ECO:0000256" key="6">
    <source>
        <dbReference type="ARBA" id="ARBA00022842"/>
    </source>
</evidence>
<dbReference type="HAMAP" id="MF_00012">
    <property type="entry name" value="IlvD"/>
    <property type="match status" value="1"/>
</dbReference>
<evidence type="ECO:0000256" key="3">
    <source>
        <dbReference type="ARBA" id="ARBA00022605"/>
    </source>
</evidence>
<evidence type="ECO:0000256" key="12">
    <source>
        <dbReference type="ARBA" id="ARBA00029436"/>
    </source>
</evidence>
<dbReference type="InterPro" id="IPR042096">
    <property type="entry name" value="Dihydro-acid_dehy_C"/>
</dbReference>
<dbReference type="GO" id="GO:0005829">
    <property type="term" value="C:cytosol"/>
    <property type="evidence" value="ECO:0007669"/>
    <property type="project" value="TreeGrafter"/>
</dbReference>
<comment type="similarity">
    <text evidence="2 15">Belongs to the IlvD/Edd family.</text>
</comment>
<protein>
    <recommendedName>
        <fullName evidence="14 15">Dihydroxy-acid dehydratase</fullName>
        <shortName evidence="15">DAD</shortName>
        <ecNumber evidence="14 15">4.2.1.9</ecNumber>
    </recommendedName>
</protein>
<feature type="domain" description="Dihydroxy-acid/6-phosphogluconate dehydratase N-terminal" evidence="16">
    <location>
        <begin position="32"/>
        <end position="340"/>
    </location>
</feature>
<dbReference type="InterPro" id="IPR000581">
    <property type="entry name" value="ILV_EDD_N"/>
</dbReference>
<comment type="pathway">
    <text evidence="13 15">Amino-acid biosynthesis; L-isoleucine biosynthesis; L-isoleucine from 2-oxobutanoate: step 3/4.</text>
</comment>
<keyword evidence="9 15" id="KW-0456">Lyase</keyword>
<dbReference type="Proteomes" id="UP001144471">
    <property type="component" value="Unassembled WGS sequence"/>
</dbReference>
<dbReference type="GO" id="GO:0051537">
    <property type="term" value="F:2 iron, 2 sulfur cluster binding"/>
    <property type="evidence" value="ECO:0007669"/>
    <property type="project" value="UniProtKB-UniRule"/>
</dbReference>
<feature type="active site" description="Proton acceptor" evidence="15">
    <location>
        <position position="463"/>
    </location>
</feature>
<comment type="cofactor">
    <cofactor evidence="1 15">
        <name>Mg(2+)</name>
        <dbReference type="ChEBI" id="CHEBI:18420"/>
    </cofactor>
</comment>
<dbReference type="InterPro" id="IPR037237">
    <property type="entry name" value="IlvD/EDD_N"/>
</dbReference>
<evidence type="ECO:0000256" key="1">
    <source>
        <dbReference type="ARBA" id="ARBA00001946"/>
    </source>
</evidence>
<dbReference type="GO" id="GO:0000287">
    <property type="term" value="F:magnesium ion binding"/>
    <property type="evidence" value="ECO:0007669"/>
    <property type="project" value="UniProtKB-UniRule"/>
</dbReference>
<name>A0A9W6GLV1_9FUSO</name>
<keyword evidence="10 15" id="KW-0100">Branched-chain amino acid biosynthesis</keyword>
<comment type="cofactor">
    <cofactor evidence="15">
        <name>[2Fe-2S] cluster</name>
        <dbReference type="ChEBI" id="CHEBI:190135"/>
    </cofactor>
    <text evidence="15">Binds 1 [2Fe-2S] cluster per subunit. This cluster acts as a Lewis acid cofactor.</text>
</comment>
<comment type="caution">
    <text evidence="15">Lacks conserved residue(s) required for the propagation of feature annotation.</text>
</comment>
<dbReference type="PROSITE" id="PS00886">
    <property type="entry name" value="ILVD_EDD_1"/>
    <property type="match status" value="1"/>
</dbReference>
<evidence type="ECO:0000259" key="17">
    <source>
        <dbReference type="Pfam" id="PF24877"/>
    </source>
</evidence>
<dbReference type="GO" id="GO:0004160">
    <property type="term" value="F:dihydroxy-acid dehydratase activity"/>
    <property type="evidence" value="ECO:0007669"/>
    <property type="project" value="UniProtKB-UniRule"/>
</dbReference>
<dbReference type="SUPFAM" id="SSF143975">
    <property type="entry name" value="IlvD/EDD N-terminal domain-like"/>
    <property type="match status" value="1"/>
</dbReference>
<evidence type="ECO:0000256" key="7">
    <source>
        <dbReference type="ARBA" id="ARBA00023004"/>
    </source>
</evidence>
<evidence type="ECO:0000256" key="10">
    <source>
        <dbReference type="ARBA" id="ARBA00023304"/>
    </source>
</evidence>
<feature type="binding site" evidence="15">
    <location>
        <position position="78"/>
    </location>
    <ligand>
        <name>Mg(2+)</name>
        <dbReference type="ChEBI" id="CHEBI:18420"/>
    </ligand>
</feature>
<dbReference type="SUPFAM" id="SSF52016">
    <property type="entry name" value="LeuD/IlvD-like"/>
    <property type="match status" value="1"/>
</dbReference>
<dbReference type="Gene3D" id="3.50.30.80">
    <property type="entry name" value="IlvD/EDD C-terminal domain-like"/>
    <property type="match status" value="1"/>
</dbReference>
<evidence type="ECO:0000256" key="4">
    <source>
        <dbReference type="ARBA" id="ARBA00022714"/>
    </source>
</evidence>
<keyword evidence="6 15" id="KW-0460">Magnesium</keyword>
<comment type="subunit">
    <text evidence="15">Homodimer.</text>
</comment>
<sequence length="548" mass="58995">MRSRQVTEGKLRAPHRSLFKALGLTDREMELPKVGVVNSFNEVVPGHMHLKMVAESVKSGIRLGGGVPMEVNTIAVCDGIAMNHEGMRSSLPTREIIADSIEASATAMPFDALVFIPSCDKVVPGMLMAAARLNLPSVFVSGGPMLAGRVGDRRVALTDVFEAAGRDGSEEELAELENEACPTCGSCAGMYTANTMNCMTEALGVALKGNGTVPAVYSKRLRLGKESGIRVMELLEEKKNIGEILTREAFENAVAVDMALGGSTNTALHLPAIAYEAGVDLRLDDFHDLSQRVKQIVKLSPAGRSYIEDLDRAGGIYGVMSELHRNNLIKGTPTIYGEDIKLEVEEVSVRDREVIRGFDNPHYNNGGLAVLKGNLAPKGSIVKSGAVDERMLIHRGPAKVYDCEEDAVEALLNKEIVKGDVIVIRYEGPKGGPGMREMLSPTSVLVGMGLDSSCALITDGRFSGGSKGAAIGHVSPEAREGGNIALVRDGDMISVDIPGGRIDVEVDEEELERRREKLVHPHREVRSRFLKKYMKLVSSASEGAVMSY</sequence>
<comment type="function">
    <text evidence="15">Functions in the biosynthesis of branched-chain amino acids. Catalyzes the dehydration of (2R,3R)-2,3-dihydroxy-3-methylpentanoate (2,3-dihydroxy-3-methylvalerate) into 2-oxo-3-methylpentanoate (2-oxo-3-methylvalerate) and of (2R)-2,3-dihydroxy-3-methylbutanoate (2,3-dihydroxyisovalerate) into 2-oxo-3-methylbutanoate (2-oxoisovalerate), the penultimate precursor to L-isoleucine and L-valine, respectively.</text>
</comment>
<keyword evidence="5 15" id="KW-0479">Metal-binding</keyword>
<evidence type="ECO:0000256" key="5">
    <source>
        <dbReference type="ARBA" id="ARBA00022723"/>
    </source>
</evidence>
<reference evidence="18" key="1">
    <citation type="submission" date="2022-12" db="EMBL/GenBank/DDBJ databases">
        <title>Reference genome sequencing for broad-spectrum identification of bacterial and archaeal isolates by mass spectrometry.</title>
        <authorList>
            <person name="Sekiguchi Y."/>
            <person name="Tourlousse D.M."/>
        </authorList>
    </citation>
    <scope>NUCLEOTIDE SEQUENCE</scope>
    <source>
        <strain evidence="18">10succ1</strain>
    </source>
</reference>
<dbReference type="PANTHER" id="PTHR43661:SF3">
    <property type="entry name" value="D-XYLONATE DEHYDRATASE YAGF-RELATED"/>
    <property type="match status" value="1"/>
</dbReference>
<evidence type="ECO:0000256" key="15">
    <source>
        <dbReference type="HAMAP-Rule" id="MF_00012"/>
    </source>
</evidence>
<evidence type="ECO:0000313" key="19">
    <source>
        <dbReference type="Proteomes" id="UP001144471"/>
    </source>
</evidence>
<feature type="modified residue" description="N6-carboxylysine" evidence="15">
    <location>
        <position position="121"/>
    </location>
</feature>
<comment type="catalytic activity">
    <reaction evidence="11">
        <text>(2R)-2,3-dihydroxy-3-methylbutanoate = 3-methyl-2-oxobutanoate + H2O</text>
        <dbReference type="Rhea" id="RHEA:24809"/>
        <dbReference type="ChEBI" id="CHEBI:11851"/>
        <dbReference type="ChEBI" id="CHEBI:15377"/>
        <dbReference type="ChEBI" id="CHEBI:49072"/>
        <dbReference type="EC" id="4.2.1.9"/>
    </reaction>
    <physiologicalReaction direction="left-to-right" evidence="11">
        <dbReference type="Rhea" id="RHEA:24810"/>
    </physiologicalReaction>
</comment>
<organism evidence="18 19">
    <name type="scientific">Propionigenium maris DSM 9537</name>
    <dbReference type="NCBI Taxonomy" id="1123000"/>
    <lineage>
        <taxon>Bacteria</taxon>
        <taxon>Fusobacteriati</taxon>
        <taxon>Fusobacteriota</taxon>
        <taxon>Fusobacteriia</taxon>
        <taxon>Fusobacteriales</taxon>
        <taxon>Fusobacteriaceae</taxon>
        <taxon>Propionigenium</taxon>
    </lineage>
</organism>
<evidence type="ECO:0000256" key="8">
    <source>
        <dbReference type="ARBA" id="ARBA00023014"/>
    </source>
</evidence>
<dbReference type="PROSITE" id="PS00887">
    <property type="entry name" value="ILVD_EDD_2"/>
    <property type="match status" value="1"/>
</dbReference>
<dbReference type="InterPro" id="IPR056740">
    <property type="entry name" value="ILV_EDD_C"/>
</dbReference>
<feature type="domain" description="Dihydroxy-acid/6-phosphogluconate dehydratase C-terminal" evidence="17">
    <location>
        <begin position="353"/>
        <end position="544"/>
    </location>
</feature>
<evidence type="ECO:0000256" key="9">
    <source>
        <dbReference type="ARBA" id="ARBA00023239"/>
    </source>
</evidence>
<evidence type="ECO:0000256" key="13">
    <source>
        <dbReference type="ARBA" id="ARBA00029437"/>
    </source>
</evidence>
<comment type="caution">
    <text evidence="18">The sequence shown here is derived from an EMBL/GenBank/DDBJ whole genome shotgun (WGS) entry which is preliminary data.</text>
</comment>
<dbReference type="GO" id="GO:0009097">
    <property type="term" value="P:isoleucine biosynthetic process"/>
    <property type="evidence" value="ECO:0007669"/>
    <property type="project" value="UniProtKB-UniRule"/>
</dbReference>
<evidence type="ECO:0000256" key="11">
    <source>
        <dbReference type="ARBA" id="ARBA00029304"/>
    </source>
</evidence>
<dbReference type="GO" id="GO:0009099">
    <property type="term" value="P:L-valine biosynthetic process"/>
    <property type="evidence" value="ECO:0007669"/>
    <property type="project" value="UniProtKB-UniRule"/>
</dbReference>
<dbReference type="Pfam" id="PF00920">
    <property type="entry name" value="ILVD_EDD_N"/>
    <property type="match status" value="1"/>
</dbReference>
<gene>
    <name evidence="15 18" type="primary">ilvD</name>
    <name evidence="18" type="ORF">PM10SUCC1_21610</name>
</gene>
<dbReference type="RefSeq" id="WP_281835931.1">
    <property type="nucleotide sequence ID" value="NZ_BSDY01000009.1"/>
</dbReference>
<keyword evidence="4 15" id="KW-0001">2Fe-2S</keyword>
<dbReference type="PANTHER" id="PTHR43661">
    <property type="entry name" value="D-XYLONATE DEHYDRATASE"/>
    <property type="match status" value="1"/>
</dbReference>
<evidence type="ECO:0000259" key="16">
    <source>
        <dbReference type="Pfam" id="PF00920"/>
    </source>
</evidence>
<keyword evidence="19" id="KW-1185">Reference proteome</keyword>
<feature type="binding site" description="via carbamate group" evidence="15">
    <location>
        <position position="121"/>
    </location>
    <ligand>
        <name>Mg(2+)</name>
        <dbReference type="ChEBI" id="CHEBI:18420"/>
    </ligand>
</feature>
<evidence type="ECO:0000256" key="2">
    <source>
        <dbReference type="ARBA" id="ARBA00006486"/>
    </source>
</evidence>
<dbReference type="FunFam" id="3.50.30.80:FF:000001">
    <property type="entry name" value="Dihydroxy-acid dehydratase"/>
    <property type="match status" value="1"/>
</dbReference>
<feature type="binding site" evidence="15">
    <location>
        <position position="120"/>
    </location>
    <ligand>
        <name>Mg(2+)</name>
        <dbReference type="ChEBI" id="CHEBI:18420"/>
    </ligand>
</feature>
<evidence type="ECO:0000256" key="14">
    <source>
        <dbReference type="ARBA" id="ARBA00029490"/>
    </source>
</evidence>
<comment type="catalytic activity">
    <reaction evidence="15">
        <text>(2R,3R)-2,3-dihydroxy-3-methylpentanoate = (S)-3-methyl-2-oxopentanoate + H2O</text>
        <dbReference type="Rhea" id="RHEA:27694"/>
        <dbReference type="ChEBI" id="CHEBI:15377"/>
        <dbReference type="ChEBI" id="CHEBI:35146"/>
        <dbReference type="ChEBI" id="CHEBI:49258"/>
        <dbReference type="EC" id="4.2.1.9"/>
    </reaction>
</comment>
<proteinExistence type="inferred from homology"/>
<accession>A0A9W6GLV1</accession>
<dbReference type="NCBIfam" id="TIGR00110">
    <property type="entry name" value="ilvD"/>
    <property type="match status" value="1"/>
</dbReference>
<evidence type="ECO:0000313" key="18">
    <source>
        <dbReference type="EMBL" id="GLI56647.1"/>
    </source>
</evidence>
<keyword evidence="7 15" id="KW-0408">Iron</keyword>
<dbReference type="EMBL" id="BSDY01000009">
    <property type="protein sequence ID" value="GLI56647.1"/>
    <property type="molecule type" value="Genomic_DNA"/>
</dbReference>
<dbReference type="NCBIfam" id="NF002068">
    <property type="entry name" value="PRK00911.1"/>
    <property type="match status" value="1"/>
</dbReference>
<dbReference type="InterPro" id="IPR020558">
    <property type="entry name" value="DiOHA_6PGluconate_deHydtase_CS"/>
</dbReference>
<keyword evidence="3 15" id="KW-0028">Amino-acid biosynthesis</keyword>
<feature type="binding site" evidence="15">
    <location>
        <position position="437"/>
    </location>
    <ligand>
        <name>Mg(2+)</name>
        <dbReference type="ChEBI" id="CHEBI:18420"/>
    </ligand>
</feature>
<dbReference type="AlphaFoldDB" id="A0A9W6GLV1"/>
<dbReference type="Pfam" id="PF24877">
    <property type="entry name" value="ILV_EDD_C"/>
    <property type="match status" value="1"/>
</dbReference>
<keyword evidence="8 15" id="KW-0411">Iron-sulfur</keyword>
<dbReference type="InterPro" id="IPR004404">
    <property type="entry name" value="DihydroxyA_deHydtase"/>
</dbReference>
<comment type="pathway">
    <text evidence="12 15">Amino-acid biosynthesis; L-valine biosynthesis; L-valine from pyruvate: step 3/4.</text>
</comment>
<dbReference type="EC" id="4.2.1.9" evidence="14 15"/>